<dbReference type="PANTHER" id="PTHR23119:SF44">
    <property type="entry name" value="PROTEIN LAP4"/>
    <property type="match status" value="1"/>
</dbReference>
<feature type="compositionally biased region" description="Polar residues" evidence="3">
    <location>
        <begin position="1153"/>
        <end position="1162"/>
    </location>
</feature>
<dbReference type="SUPFAM" id="SSF50156">
    <property type="entry name" value="PDZ domain-like"/>
    <property type="match status" value="4"/>
</dbReference>
<feature type="compositionally biased region" description="Basic and acidic residues" evidence="3">
    <location>
        <begin position="688"/>
        <end position="709"/>
    </location>
</feature>
<evidence type="ECO:0000256" key="2">
    <source>
        <dbReference type="ARBA" id="ARBA00022737"/>
    </source>
</evidence>
<keyword evidence="2" id="KW-0677">Repeat</keyword>
<dbReference type="Proteomes" id="UP000271974">
    <property type="component" value="Unassembled WGS sequence"/>
</dbReference>
<feature type="compositionally biased region" description="Polar residues" evidence="3">
    <location>
        <begin position="1275"/>
        <end position="1294"/>
    </location>
</feature>
<dbReference type="CDD" id="cd06704">
    <property type="entry name" value="PDZ1_Scribble-like"/>
    <property type="match status" value="1"/>
</dbReference>
<sequence>SLARKTRYEVFTHSLSDHHVNVLQLSLLLDLLGSIHASTEDKRFNCFVMLKCIPLFRACNRQVESVDRRHWGLTNVPDDVMRYARSLEELLLDANQIKELPRAFFRLIQLRKLSLSDNEIGRLPDEICNFVNLMELDISKNEIFEIPDKIKLCKNLQVLDFSSNPLAKGLPDGLLHLRNLTQLGLNDVALQRLPNDISNLTSLGSLELRDNMLKILPDSISFLIKLKILDLGSNDLETLPPSIGSLPALEELWLDCNYLTDLPPEIGNLRKLSILDLSENQLDYLPDEIDGLQSLTDLCLSQNGLEYLPDGIGNLKKLSILKADMNRLLALTPYIGSCENMQELILTENLLSDLPNSIGKLKNLHNLNVDRNRLTEIPVEIGICKCLGVLSMRDNKLLRLPQELGNLSKLQVLDVSGNRLEYLPMTIANLNLKALWLSENQAQPMLKFQTDFDERTGQRVLTCFLLPQQGFHTESMENLLKGSIATEGSFTEKDRPRDSVIRFVEDHEKVDDGADSDDSTHFVRHDTPHPRELKARHQKFIKDRNIDGHVIPHMDNKDGSAFVPSRDQDHYYEDDDEAPGPYYKEYDREPSPATHQMLNSTYTKSPLHDGRGEDTQAPPSPRPVAPDVIKAPELTGTPSSTTQPDSSSSEDEDFRQESQPMLTGRSVTLSTTPTVRIAANDVEEIDDSRDVEADRDDSSTSERVQKSSDEESDDDNLQRDRKVGFAPEVDEESSKDHRLRRRDTPHYLKNKRVHKEEDAEQKVLEILAQAAKQRDGAALSPVVKPPELETMAAPTPATQQLPVEVQEEEITIHILREPRQGLGISIAGGQGSTPVKGDDESIFISRVTEDGPAGKAGIMRGDKLLKVNNSSLVGADHYEAVNVLKNSGNDITMVVAREKLVANAHAEASELVDSTHESVTTVSFSAEPETEVYGETVTVNLLRDDTGLGFSIAGGRGSVPYKGNDRAIYISKITAGGTADKSGKLQIGDRIVSINDVDLADARHDQAVNLLTGLDRSIKLVVYREKVVPKGEGAALAPPGSQRIPSITQPVINWQASNSAAPAPARTPSPAGAQQQHLVQTSSLASGPAQPSATPGLTTVVPASVPNSPFSSAVPTSYSYLSQPAASTLTLPDTPASQRATSSPSSPRTLSSDWTAPATTIQPPKFVYPGMNRPPSSTPSAPAPSHSVAIGSSLSSSPSSSVVTAPSSAAAASSSPSPSSYSSSPSQRTSTTLLPSQTLNLSPVTLQVSRTPAATLSAKLAGDHSAPARDELAKVSNQSPDSNHVDSGTGSISPQPYPIEVNNKDLRNASHQEAVMALIAPTYEIHLTVRHDPPPPGLQELTIDKDPGEKLGLSIKGGAKHLATPDRSDEGIFISRINEDGAAARDGRLKPGQRILEVNGQSLLGSSHQEAVRALRSIGDKLTILVCDQPVAAPPSPSPAAGATDKGSETNSPAELSSPSSQGGFLASSLAGSSSSIDREDEDTRILQQEQEMLKEAEQWERDQQVLKQQKRQSVEGPSVADHLQSLSVAAPSWAAPPSAGPLSPPLPSPPPPALPATLPPDLASTPPPSPLEPSALPPPPPTPTLAEDEDLSPSILPSQPPDVVADLPPPPISTTRAGGSNPPSRIPVGRPGTDSHGPTSPSSGIPVAVNSSDQFTTPGSSSPISSPASKIPVLASSISLSP</sequence>
<evidence type="ECO:0000256" key="3">
    <source>
        <dbReference type="SAM" id="MobiDB-lite"/>
    </source>
</evidence>
<dbReference type="GO" id="GO:0016323">
    <property type="term" value="C:basolateral plasma membrane"/>
    <property type="evidence" value="ECO:0007669"/>
    <property type="project" value="TreeGrafter"/>
</dbReference>
<dbReference type="CDD" id="cd06701">
    <property type="entry name" value="PDZ4_Scribble-like"/>
    <property type="match status" value="1"/>
</dbReference>
<feature type="domain" description="PDZ" evidence="4">
    <location>
        <begin position="811"/>
        <end position="899"/>
    </location>
</feature>
<feature type="region of interest" description="Disordered" evidence="3">
    <location>
        <begin position="508"/>
        <end position="744"/>
    </location>
</feature>
<dbReference type="SMART" id="SM00365">
    <property type="entry name" value="LRR_SD22"/>
    <property type="match status" value="7"/>
</dbReference>
<feature type="region of interest" description="Disordered" evidence="3">
    <location>
        <begin position="1433"/>
        <end position="1683"/>
    </location>
</feature>
<feature type="compositionally biased region" description="Basic and acidic residues" evidence="3">
    <location>
        <begin position="732"/>
        <end position="744"/>
    </location>
</feature>
<dbReference type="SUPFAM" id="SSF52058">
    <property type="entry name" value="L domain-like"/>
    <property type="match status" value="2"/>
</dbReference>
<evidence type="ECO:0000313" key="5">
    <source>
        <dbReference type="EMBL" id="RUS80676.1"/>
    </source>
</evidence>
<protein>
    <recommendedName>
        <fullName evidence="4">PDZ domain-containing protein</fullName>
    </recommendedName>
</protein>
<feature type="compositionally biased region" description="Low complexity" evidence="3">
    <location>
        <begin position="1134"/>
        <end position="1152"/>
    </location>
</feature>
<evidence type="ECO:0000259" key="4">
    <source>
        <dbReference type="PROSITE" id="PS50106"/>
    </source>
</evidence>
<feature type="compositionally biased region" description="Low complexity" evidence="3">
    <location>
        <begin position="1058"/>
        <end position="1073"/>
    </location>
</feature>
<evidence type="ECO:0000313" key="6">
    <source>
        <dbReference type="Proteomes" id="UP000271974"/>
    </source>
</evidence>
<dbReference type="GO" id="GO:0098609">
    <property type="term" value="P:cell-cell adhesion"/>
    <property type="evidence" value="ECO:0007669"/>
    <property type="project" value="TreeGrafter"/>
</dbReference>
<dbReference type="EMBL" id="RQTK01000379">
    <property type="protein sequence ID" value="RUS80676.1"/>
    <property type="molecule type" value="Genomic_DNA"/>
</dbReference>
<feature type="compositionally biased region" description="Basic and acidic residues" evidence="3">
    <location>
        <begin position="1492"/>
        <end position="1505"/>
    </location>
</feature>
<feature type="region of interest" description="Disordered" evidence="3">
    <location>
        <begin position="1257"/>
        <end position="1298"/>
    </location>
</feature>
<dbReference type="InterPro" id="IPR001478">
    <property type="entry name" value="PDZ"/>
</dbReference>
<dbReference type="GO" id="GO:0098887">
    <property type="term" value="P:neurotransmitter receptor transport, endosome to postsynaptic membrane"/>
    <property type="evidence" value="ECO:0007669"/>
    <property type="project" value="TreeGrafter"/>
</dbReference>
<feature type="region of interest" description="Disordered" evidence="3">
    <location>
        <begin position="1058"/>
        <end position="1100"/>
    </location>
</feature>
<accession>A0A433TGM2</accession>
<feature type="compositionally biased region" description="Polar residues" evidence="3">
    <location>
        <begin position="1074"/>
        <end position="1097"/>
    </location>
</feature>
<dbReference type="Pfam" id="PF23598">
    <property type="entry name" value="LRR_14"/>
    <property type="match status" value="1"/>
</dbReference>
<feature type="compositionally biased region" description="Low complexity" evidence="3">
    <location>
        <begin position="1174"/>
        <end position="1238"/>
    </location>
</feature>
<feature type="compositionally biased region" description="Polar residues" evidence="3">
    <location>
        <begin position="1614"/>
        <end position="1624"/>
    </location>
</feature>
<feature type="compositionally biased region" description="Basic and acidic residues" evidence="3">
    <location>
        <begin position="508"/>
        <end position="558"/>
    </location>
</feature>
<dbReference type="SMART" id="SM00228">
    <property type="entry name" value="PDZ"/>
    <property type="match status" value="3"/>
</dbReference>
<proteinExistence type="predicted"/>
<dbReference type="Gene3D" id="3.80.10.10">
    <property type="entry name" value="Ribonuclease Inhibitor"/>
    <property type="match status" value="3"/>
</dbReference>
<feature type="compositionally biased region" description="Polar residues" evidence="3">
    <location>
        <begin position="1449"/>
        <end position="1459"/>
    </location>
</feature>
<dbReference type="GO" id="GO:0045211">
    <property type="term" value="C:postsynaptic membrane"/>
    <property type="evidence" value="ECO:0007669"/>
    <property type="project" value="TreeGrafter"/>
</dbReference>
<dbReference type="GO" id="GO:0043113">
    <property type="term" value="P:receptor clustering"/>
    <property type="evidence" value="ECO:0007669"/>
    <property type="project" value="TreeGrafter"/>
</dbReference>
<dbReference type="CDD" id="cd06703">
    <property type="entry name" value="PDZ2_Scribble-like"/>
    <property type="match status" value="1"/>
</dbReference>
<organism evidence="5 6">
    <name type="scientific">Elysia chlorotica</name>
    <name type="common">Eastern emerald elysia</name>
    <name type="synonym">Sea slug</name>
    <dbReference type="NCBI Taxonomy" id="188477"/>
    <lineage>
        <taxon>Eukaryota</taxon>
        <taxon>Metazoa</taxon>
        <taxon>Spiralia</taxon>
        <taxon>Lophotrochozoa</taxon>
        <taxon>Mollusca</taxon>
        <taxon>Gastropoda</taxon>
        <taxon>Heterobranchia</taxon>
        <taxon>Euthyneura</taxon>
        <taxon>Panpulmonata</taxon>
        <taxon>Sacoglossa</taxon>
        <taxon>Placobranchoidea</taxon>
        <taxon>Plakobranchidae</taxon>
        <taxon>Elysia</taxon>
    </lineage>
</organism>
<dbReference type="InterPro" id="IPR001611">
    <property type="entry name" value="Leu-rich_rpt"/>
</dbReference>
<keyword evidence="6" id="KW-1185">Reference proteome</keyword>
<dbReference type="InterPro" id="IPR055414">
    <property type="entry name" value="LRR_R13L4/SHOC2-like"/>
</dbReference>
<dbReference type="PROSITE" id="PS50106">
    <property type="entry name" value="PDZ"/>
    <property type="match status" value="3"/>
</dbReference>
<feature type="region of interest" description="Disordered" evidence="3">
    <location>
        <begin position="1129"/>
        <end position="1238"/>
    </location>
</feature>
<feature type="compositionally biased region" description="Low complexity" evidence="3">
    <location>
        <begin position="637"/>
        <end position="647"/>
    </location>
</feature>
<dbReference type="SMART" id="SM00364">
    <property type="entry name" value="LRR_BAC"/>
    <property type="match status" value="9"/>
</dbReference>
<dbReference type="PROSITE" id="PS51450">
    <property type="entry name" value="LRR"/>
    <property type="match status" value="4"/>
</dbReference>
<feature type="domain" description="PDZ" evidence="4">
    <location>
        <begin position="1340"/>
        <end position="1430"/>
    </location>
</feature>
<reference evidence="5 6" key="1">
    <citation type="submission" date="2019-01" db="EMBL/GenBank/DDBJ databases">
        <title>A draft genome assembly of the solar-powered sea slug Elysia chlorotica.</title>
        <authorList>
            <person name="Cai H."/>
            <person name="Li Q."/>
            <person name="Fang X."/>
            <person name="Li J."/>
            <person name="Curtis N.E."/>
            <person name="Altenburger A."/>
            <person name="Shibata T."/>
            <person name="Feng M."/>
            <person name="Maeda T."/>
            <person name="Schwartz J.A."/>
            <person name="Shigenobu S."/>
            <person name="Lundholm N."/>
            <person name="Nishiyama T."/>
            <person name="Yang H."/>
            <person name="Hasebe M."/>
            <person name="Li S."/>
            <person name="Pierce S.K."/>
            <person name="Wang J."/>
        </authorList>
    </citation>
    <scope>NUCLEOTIDE SEQUENCE [LARGE SCALE GENOMIC DNA]</scope>
    <source>
        <strain evidence="5">EC2010</strain>
        <tissue evidence="5">Whole organism of an adult</tissue>
    </source>
</reference>
<feature type="non-terminal residue" evidence="5">
    <location>
        <position position="1"/>
    </location>
</feature>
<feature type="compositionally biased region" description="Pro residues" evidence="3">
    <location>
        <begin position="1566"/>
        <end position="1584"/>
    </location>
</feature>
<feature type="domain" description="PDZ" evidence="4">
    <location>
        <begin position="938"/>
        <end position="1026"/>
    </location>
</feature>
<dbReference type="InterPro" id="IPR036034">
    <property type="entry name" value="PDZ_sf"/>
</dbReference>
<dbReference type="GO" id="GO:0014069">
    <property type="term" value="C:postsynaptic density"/>
    <property type="evidence" value="ECO:0007669"/>
    <property type="project" value="TreeGrafter"/>
</dbReference>
<feature type="compositionally biased region" description="Pro residues" evidence="3">
    <location>
        <begin position="1539"/>
        <end position="1559"/>
    </location>
</feature>
<dbReference type="GO" id="GO:0019901">
    <property type="term" value="F:protein kinase binding"/>
    <property type="evidence" value="ECO:0007669"/>
    <property type="project" value="TreeGrafter"/>
</dbReference>
<keyword evidence="1" id="KW-0433">Leucine-rich repeat</keyword>
<feature type="non-terminal residue" evidence="5">
    <location>
        <position position="1683"/>
    </location>
</feature>
<dbReference type="InterPro" id="IPR050614">
    <property type="entry name" value="Synaptic_Scaffolding_LAP-MAGUK"/>
</dbReference>
<dbReference type="Gene3D" id="2.30.42.10">
    <property type="match status" value="4"/>
</dbReference>
<feature type="compositionally biased region" description="Polar residues" evidence="3">
    <location>
        <begin position="1637"/>
        <end position="1658"/>
    </location>
</feature>
<dbReference type="InterPro" id="IPR003591">
    <property type="entry name" value="Leu-rich_rpt_typical-subtyp"/>
</dbReference>
<dbReference type="SMART" id="SM00369">
    <property type="entry name" value="LRR_TYP"/>
    <property type="match status" value="10"/>
</dbReference>
<feature type="compositionally biased region" description="Polar residues" evidence="3">
    <location>
        <begin position="665"/>
        <end position="674"/>
    </location>
</feature>
<comment type="caution">
    <text evidence="5">The sequence shown here is derived from an EMBL/GenBank/DDBJ whole genome shotgun (WGS) entry which is preliminary data.</text>
</comment>
<feature type="compositionally biased region" description="Low complexity" evidence="3">
    <location>
        <begin position="1460"/>
        <end position="1476"/>
    </location>
</feature>
<feature type="compositionally biased region" description="Polar residues" evidence="3">
    <location>
        <begin position="593"/>
        <end position="604"/>
    </location>
</feature>
<evidence type="ECO:0000256" key="1">
    <source>
        <dbReference type="ARBA" id="ARBA00022614"/>
    </source>
</evidence>
<dbReference type="GO" id="GO:0098968">
    <property type="term" value="P:neurotransmitter receptor transport postsynaptic membrane to endosome"/>
    <property type="evidence" value="ECO:0007669"/>
    <property type="project" value="TreeGrafter"/>
</dbReference>
<dbReference type="OrthoDB" id="2187496at2759"/>
<feature type="compositionally biased region" description="Low complexity" evidence="3">
    <location>
        <begin position="1659"/>
        <end position="1673"/>
    </location>
</feature>
<feature type="compositionally biased region" description="Low complexity" evidence="3">
    <location>
        <begin position="1526"/>
        <end position="1538"/>
    </location>
</feature>
<dbReference type="GO" id="GO:0005912">
    <property type="term" value="C:adherens junction"/>
    <property type="evidence" value="ECO:0007669"/>
    <property type="project" value="TreeGrafter"/>
</dbReference>
<dbReference type="GO" id="GO:0045197">
    <property type="term" value="P:establishment or maintenance of epithelial cell apical/basal polarity"/>
    <property type="evidence" value="ECO:0007669"/>
    <property type="project" value="TreeGrafter"/>
</dbReference>
<name>A0A433TGM2_ELYCH</name>
<dbReference type="PANTHER" id="PTHR23119">
    <property type="entry name" value="DISCS LARGE"/>
    <property type="match status" value="1"/>
</dbReference>
<gene>
    <name evidence="5" type="ORF">EGW08_011580</name>
</gene>
<dbReference type="Pfam" id="PF00595">
    <property type="entry name" value="PDZ"/>
    <property type="match status" value="3"/>
</dbReference>
<dbReference type="InterPro" id="IPR032675">
    <property type="entry name" value="LRR_dom_sf"/>
</dbReference>
<dbReference type="Pfam" id="PF00560">
    <property type="entry name" value="LRR_1"/>
    <property type="match status" value="3"/>
</dbReference>
<dbReference type="FunFam" id="3.80.10.10:FF:000036">
    <property type="entry name" value="protein scribble homolog isoform X1"/>
    <property type="match status" value="1"/>
</dbReference>
<dbReference type="STRING" id="188477.A0A433TGM2"/>